<feature type="compositionally biased region" description="Basic and acidic residues" evidence="2">
    <location>
        <begin position="306"/>
        <end position="320"/>
    </location>
</feature>
<comment type="similarity">
    <text evidence="1">Belongs to the GeBP family.</text>
</comment>
<dbReference type="EMBL" id="JAAWWB010000013">
    <property type="protein sequence ID" value="KAG6768629.1"/>
    <property type="molecule type" value="Genomic_DNA"/>
</dbReference>
<dbReference type="Pfam" id="PF04504">
    <property type="entry name" value="GeBP-like_DBD"/>
    <property type="match status" value="1"/>
</dbReference>
<gene>
    <name evidence="4" type="ORF">POTOM_027551</name>
</gene>
<sequence length="499" mass="55058">MARRRPFEVAPPAVSSSEEEEETDDEEETPKGTVQAQQNGTCEKQNDNEHGSEDEEEDDDDDDDEEEKEKPNLPPSKPSKPDSESDSETDSEDTESTQPPSPSLSGFTIKPISPKRKPGPKLEQPKKENDEEDKKAKRGAGAGGGGPQRLWSDADEIVMLNGMVEYQIEKGKNPFADNGDFHGFLKKSLHVDATNNQFLDKIRRLKKKYFTDVEKNEKEIDEIFSKPHDLECVELAKKIWGNGGIEMGKKGNFNKKNVSTGVGGGGEGEGGGGVGGRGITLALAKKGNEEANEEKGKLSVKKGKRGSNEEVKVEGKEGDLKKKRQGLDGEAVEGEAGNVKKGKRGLSEEVNGEGKGKGVKREKLAADEEMGGEREEVNVIVKKQRRLVNDEINGGGMELSVKKRNAVANEELNREEAGSEDFWDKYPYLRLALDGEILPEYLKERTMLVLGMVGEEKLVELERGWRSLMKAKLEFIVMQKDLIAKQIKLSLDAMNSQDS</sequence>
<protein>
    <recommendedName>
        <fullName evidence="3">Glabrous enhancer-binding protein-like DBD domain-containing protein</fullName>
    </recommendedName>
</protein>
<evidence type="ECO:0000313" key="5">
    <source>
        <dbReference type="Proteomes" id="UP000886885"/>
    </source>
</evidence>
<organism evidence="4 5">
    <name type="scientific">Populus tomentosa</name>
    <name type="common">Chinese white poplar</name>
    <dbReference type="NCBI Taxonomy" id="118781"/>
    <lineage>
        <taxon>Eukaryota</taxon>
        <taxon>Viridiplantae</taxon>
        <taxon>Streptophyta</taxon>
        <taxon>Embryophyta</taxon>
        <taxon>Tracheophyta</taxon>
        <taxon>Spermatophyta</taxon>
        <taxon>Magnoliopsida</taxon>
        <taxon>eudicotyledons</taxon>
        <taxon>Gunneridae</taxon>
        <taxon>Pentapetalae</taxon>
        <taxon>rosids</taxon>
        <taxon>fabids</taxon>
        <taxon>Malpighiales</taxon>
        <taxon>Salicaceae</taxon>
        <taxon>Saliceae</taxon>
        <taxon>Populus</taxon>
    </lineage>
</organism>
<comment type="caution">
    <text evidence="4">The sequence shown here is derived from an EMBL/GenBank/DDBJ whole genome shotgun (WGS) entry which is preliminary data.</text>
</comment>
<feature type="compositionally biased region" description="Acidic residues" evidence="2">
    <location>
        <begin position="52"/>
        <end position="67"/>
    </location>
</feature>
<feature type="compositionally biased region" description="Acidic residues" evidence="2">
    <location>
        <begin position="17"/>
        <end position="28"/>
    </location>
</feature>
<dbReference type="GO" id="GO:0005634">
    <property type="term" value="C:nucleus"/>
    <property type="evidence" value="ECO:0007669"/>
    <property type="project" value="TreeGrafter"/>
</dbReference>
<dbReference type="OrthoDB" id="661680at2759"/>
<evidence type="ECO:0000259" key="3">
    <source>
        <dbReference type="Pfam" id="PF04504"/>
    </source>
</evidence>
<feature type="region of interest" description="Disordered" evidence="2">
    <location>
        <begin position="285"/>
        <end position="368"/>
    </location>
</feature>
<dbReference type="PANTHER" id="PTHR31662:SF98">
    <property type="entry name" value="STOREKEEPER PROTEIN-LIKE"/>
    <property type="match status" value="1"/>
</dbReference>
<feature type="compositionally biased region" description="Acidic residues" evidence="2">
    <location>
        <begin position="84"/>
        <end position="95"/>
    </location>
</feature>
<dbReference type="InterPro" id="IPR007592">
    <property type="entry name" value="GEBP"/>
</dbReference>
<dbReference type="Proteomes" id="UP000886885">
    <property type="component" value="Chromosome 7A"/>
</dbReference>
<name>A0A8X7ZF17_POPTO</name>
<feature type="region of interest" description="Disordered" evidence="2">
    <location>
        <begin position="1"/>
        <end position="150"/>
    </location>
</feature>
<feature type="compositionally biased region" description="Polar residues" evidence="2">
    <location>
        <begin position="32"/>
        <end position="43"/>
    </location>
</feature>
<reference evidence="4" key="1">
    <citation type="journal article" date="2020" name="bioRxiv">
        <title>Hybrid origin of Populus tomentosa Carr. identified through genome sequencing and phylogenomic analysis.</title>
        <authorList>
            <person name="An X."/>
            <person name="Gao K."/>
            <person name="Chen Z."/>
            <person name="Li J."/>
            <person name="Yang X."/>
            <person name="Yang X."/>
            <person name="Zhou J."/>
            <person name="Guo T."/>
            <person name="Zhao T."/>
            <person name="Huang S."/>
            <person name="Miao D."/>
            <person name="Khan W.U."/>
            <person name="Rao P."/>
            <person name="Ye M."/>
            <person name="Lei B."/>
            <person name="Liao W."/>
            <person name="Wang J."/>
            <person name="Ji L."/>
            <person name="Li Y."/>
            <person name="Guo B."/>
            <person name="Mustafa N.S."/>
            <person name="Li S."/>
            <person name="Yun Q."/>
            <person name="Keller S.R."/>
            <person name="Mao J."/>
            <person name="Zhang R."/>
            <person name="Strauss S.H."/>
        </authorList>
    </citation>
    <scope>NUCLEOTIDE SEQUENCE</scope>
    <source>
        <strain evidence="4">GM15</strain>
        <tissue evidence="4">Leaf</tissue>
    </source>
</reference>
<evidence type="ECO:0000256" key="2">
    <source>
        <dbReference type="SAM" id="MobiDB-lite"/>
    </source>
</evidence>
<dbReference type="AlphaFoldDB" id="A0A8X7ZF17"/>
<keyword evidence="5" id="KW-1185">Reference proteome</keyword>
<dbReference type="PANTHER" id="PTHR31662">
    <property type="entry name" value="BNAANNG10740D PROTEIN-RELATED"/>
    <property type="match status" value="1"/>
</dbReference>
<feature type="domain" description="Glabrous enhancer-binding protein-like DBD" evidence="3">
    <location>
        <begin position="148"/>
        <end position="241"/>
    </location>
</feature>
<feature type="compositionally biased region" description="Basic and acidic residues" evidence="2">
    <location>
        <begin position="123"/>
        <end position="135"/>
    </location>
</feature>
<accession>A0A8X7ZF17</accession>
<dbReference type="GO" id="GO:0006355">
    <property type="term" value="P:regulation of DNA-templated transcription"/>
    <property type="evidence" value="ECO:0007669"/>
    <property type="project" value="InterPro"/>
</dbReference>
<feature type="compositionally biased region" description="Basic and acidic residues" evidence="2">
    <location>
        <begin position="352"/>
        <end position="368"/>
    </location>
</feature>
<dbReference type="InterPro" id="IPR053932">
    <property type="entry name" value="GeBP-like_DBD"/>
</dbReference>
<feature type="compositionally biased region" description="Basic and acidic residues" evidence="2">
    <location>
        <begin position="286"/>
        <end position="297"/>
    </location>
</feature>
<evidence type="ECO:0000313" key="4">
    <source>
        <dbReference type="EMBL" id="KAG6768629.1"/>
    </source>
</evidence>
<evidence type="ECO:0000256" key="1">
    <source>
        <dbReference type="ARBA" id="ARBA00010820"/>
    </source>
</evidence>
<proteinExistence type="inferred from homology"/>